<sequence>MASDSLKIWAVADTRRGVENQAIGLAEAVAARTDGQMSRVTIGPDGFAALPDSAAPDIWIGCGRPAIRLARQQRRAFANSVFVYVQDPRTSYEIFDLIVAPRHDRLDRGNAVATTGSPHRVTAGRLADEAERFSERLNGLPGPRAAVLVGGPSKAFRMGGDVEGYLAGRIDDLLAQDLTLMVSVSRRTPASLRQRLKVRLKDEARCWFHDGDGDNPYFAFLASADWIFVTEDSTNMLTEAAATGTPVYSLPLSGKAGKFALLHAGLEAHGALRPFLGRLDTWTYPPLDETTRIARLIADVHARRGELR</sequence>
<protein>
    <submittedName>
        <fullName evidence="1">Mitochondrial fission ELM1 family protein</fullName>
    </submittedName>
</protein>
<dbReference type="InterPro" id="IPR009367">
    <property type="entry name" value="Elm1-like"/>
</dbReference>
<dbReference type="EMBL" id="JAZDRO010000002">
    <property type="protein sequence ID" value="MEE2566117.1"/>
    <property type="molecule type" value="Genomic_DNA"/>
</dbReference>
<evidence type="ECO:0000313" key="2">
    <source>
        <dbReference type="Proteomes" id="UP001310692"/>
    </source>
</evidence>
<organism evidence="1 2">
    <name type="scientific">Hyphobacterium marinum</name>
    <dbReference type="NCBI Taxonomy" id="3116574"/>
    <lineage>
        <taxon>Bacteria</taxon>
        <taxon>Pseudomonadati</taxon>
        <taxon>Pseudomonadota</taxon>
        <taxon>Alphaproteobacteria</taxon>
        <taxon>Maricaulales</taxon>
        <taxon>Maricaulaceae</taxon>
        <taxon>Hyphobacterium</taxon>
    </lineage>
</organism>
<dbReference type="PANTHER" id="PTHR33986">
    <property type="entry name" value="OS02G0535700 PROTEIN"/>
    <property type="match status" value="1"/>
</dbReference>
<accession>A0ABU7LXV6</accession>
<dbReference type="Pfam" id="PF06258">
    <property type="entry name" value="Mito_fiss_Elm1"/>
    <property type="match status" value="1"/>
</dbReference>
<gene>
    <name evidence="1" type="ORF">V0U35_05440</name>
</gene>
<comment type="caution">
    <text evidence="1">The sequence shown here is derived from an EMBL/GenBank/DDBJ whole genome shotgun (WGS) entry which is preliminary data.</text>
</comment>
<proteinExistence type="predicted"/>
<reference evidence="1 2" key="1">
    <citation type="submission" date="2024-01" db="EMBL/GenBank/DDBJ databases">
        <title>Hyphobacterium bacterium isolated from marine sediment.</title>
        <authorList>
            <person name="Zhao S."/>
        </authorList>
    </citation>
    <scope>NUCLEOTIDE SEQUENCE [LARGE SCALE GENOMIC DNA]</scope>
    <source>
        <strain evidence="1 2">Y60-23</strain>
    </source>
</reference>
<evidence type="ECO:0000313" key="1">
    <source>
        <dbReference type="EMBL" id="MEE2566117.1"/>
    </source>
</evidence>
<dbReference type="RefSeq" id="WP_330195658.1">
    <property type="nucleotide sequence ID" value="NZ_JAZDRO010000002.1"/>
</dbReference>
<name>A0ABU7LXV6_9PROT</name>
<dbReference type="SUPFAM" id="SSF53756">
    <property type="entry name" value="UDP-Glycosyltransferase/glycogen phosphorylase"/>
    <property type="match status" value="1"/>
</dbReference>
<keyword evidence="2" id="KW-1185">Reference proteome</keyword>
<dbReference type="Proteomes" id="UP001310692">
    <property type="component" value="Unassembled WGS sequence"/>
</dbReference>
<dbReference type="PANTHER" id="PTHR33986:SF15">
    <property type="entry name" value="MITOCHONDRIAL FISSION PROTEIN ELM1"/>
    <property type="match status" value="1"/>
</dbReference>